<protein>
    <submittedName>
        <fullName evidence="3">Uncharacterized protein</fullName>
    </submittedName>
</protein>
<name>A0A9P5AQG4_9HYPO</name>
<reference evidence="3" key="2">
    <citation type="submission" date="2020-02" db="EMBL/GenBank/DDBJ databases">
        <title>Identification and distribution of gene clusters putatively required for synthesis of sphingolipid metabolism inhibitors in phylogenetically diverse species of the filamentous fungus Fusarium.</title>
        <authorList>
            <person name="Kim H.-S."/>
            <person name="Busman M."/>
            <person name="Brown D.W."/>
            <person name="Divon H."/>
            <person name="Uhlig S."/>
            <person name="Proctor R.H."/>
        </authorList>
    </citation>
    <scope>NUCLEOTIDE SEQUENCE</scope>
    <source>
        <strain evidence="3">NRRL 25174</strain>
    </source>
</reference>
<evidence type="ECO:0000313" key="3">
    <source>
        <dbReference type="EMBL" id="KAF4342829.1"/>
    </source>
</evidence>
<feature type="compositionally biased region" description="Polar residues" evidence="1">
    <location>
        <begin position="273"/>
        <end position="298"/>
    </location>
</feature>
<feature type="chain" id="PRO_5040501945" evidence="2">
    <location>
        <begin position="26"/>
        <end position="331"/>
    </location>
</feature>
<feature type="region of interest" description="Disordered" evidence="1">
    <location>
        <begin position="225"/>
        <end position="245"/>
    </location>
</feature>
<dbReference type="Proteomes" id="UP000730481">
    <property type="component" value="Unassembled WGS sequence"/>
</dbReference>
<reference evidence="3" key="1">
    <citation type="journal article" date="2017" name="Mycologia">
        <title>Fusarium algeriense, sp. nov., a novel toxigenic crown rot pathogen of durum wheat from Algeria is nested in the Fusarium burgessii species complex.</title>
        <authorList>
            <person name="Laraba I."/>
            <person name="Keddad A."/>
            <person name="Boureghda H."/>
            <person name="Abdallah N."/>
            <person name="Vaughan M.M."/>
            <person name="Proctor R.H."/>
            <person name="Busman M."/>
            <person name="O'Donnell K."/>
        </authorList>
    </citation>
    <scope>NUCLEOTIDE SEQUENCE</scope>
    <source>
        <strain evidence="3">NRRL 25174</strain>
    </source>
</reference>
<dbReference type="EMBL" id="PVQB02000119">
    <property type="protein sequence ID" value="KAF4342829.1"/>
    <property type="molecule type" value="Genomic_DNA"/>
</dbReference>
<dbReference type="AlphaFoldDB" id="A0A9P5AQG4"/>
<keyword evidence="2" id="KW-0732">Signal</keyword>
<comment type="caution">
    <text evidence="3">The sequence shown here is derived from an EMBL/GenBank/DDBJ whole genome shotgun (WGS) entry which is preliminary data.</text>
</comment>
<feature type="region of interest" description="Disordered" evidence="1">
    <location>
        <begin position="271"/>
        <end position="308"/>
    </location>
</feature>
<evidence type="ECO:0000256" key="1">
    <source>
        <dbReference type="SAM" id="MobiDB-lite"/>
    </source>
</evidence>
<dbReference type="OrthoDB" id="4991875at2759"/>
<evidence type="ECO:0000313" key="4">
    <source>
        <dbReference type="Proteomes" id="UP000730481"/>
    </source>
</evidence>
<sequence length="331" mass="35669">MSSTLTTTVNIISALIYSILTPTGSVIDANPTATTIELKCPNHPKIDCHQPWTNTFVIGPWASTVVPKGSPSTGTMHWLWEIEKQAVSMECQMSSGIRQTCTGIQVPLGFTTWVPPVTWNAHTWTVTRSEEMFDLTQVSIVITTGQELLGISTRKSSSEIPPPVTTTLFIFGVGDYAQGSASTGTFEWSLSYNARSDVSVNCFMRSGTPRTCTYIYKPFDIESDPSQSLSDITDSFTATEGGSTPPELKFGTRIPIIITAGKELFESIPKATATDTESSTEIESNASTSTEAPTSTVTEAPHETNGAGSHTWRCMGAVFIAGLASLIINSW</sequence>
<accession>A0A9P5AQG4</accession>
<keyword evidence="4" id="KW-1185">Reference proteome</keyword>
<proteinExistence type="predicted"/>
<feature type="signal peptide" evidence="2">
    <location>
        <begin position="1"/>
        <end position="25"/>
    </location>
</feature>
<feature type="compositionally biased region" description="Polar residues" evidence="1">
    <location>
        <begin position="225"/>
        <end position="242"/>
    </location>
</feature>
<evidence type="ECO:0000256" key="2">
    <source>
        <dbReference type="SAM" id="SignalP"/>
    </source>
</evidence>
<gene>
    <name evidence="3" type="ORF">FBEOM_3238</name>
</gene>
<organism evidence="3 4">
    <name type="scientific">Fusarium beomiforme</name>
    <dbReference type="NCBI Taxonomy" id="44412"/>
    <lineage>
        <taxon>Eukaryota</taxon>
        <taxon>Fungi</taxon>
        <taxon>Dikarya</taxon>
        <taxon>Ascomycota</taxon>
        <taxon>Pezizomycotina</taxon>
        <taxon>Sordariomycetes</taxon>
        <taxon>Hypocreomycetidae</taxon>
        <taxon>Hypocreales</taxon>
        <taxon>Nectriaceae</taxon>
        <taxon>Fusarium</taxon>
        <taxon>Fusarium burgessii species complex</taxon>
    </lineage>
</organism>